<feature type="compositionally biased region" description="Basic and acidic residues" evidence="3">
    <location>
        <begin position="126"/>
        <end position="137"/>
    </location>
</feature>
<dbReference type="EMBL" id="FCNZ02000003">
    <property type="protein sequence ID" value="SAL19515.1"/>
    <property type="molecule type" value="Genomic_DNA"/>
</dbReference>
<evidence type="ECO:0000256" key="2">
    <source>
        <dbReference type="ARBA" id="ARBA00022971"/>
    </source>
</evidence>
<keyword evidence="6" id="KW-1185">Reference proteome</keyword>
<accession>A0A158FID5</accession>
<reference evidence="5" key="1">
    <citation type="submission" date="2016-01" db="EMBL/GenBank/DDBJ databases">
        <authorList>
            <person name="Peeters Charlotte."/>
        </authorList>
    </citation>
    <scope>NUCLEOTIDE SEQUENCE</scope>
    <source>
        <strain evidence="5">LMG 22936</strain>
    </source>
</reference>
<evidence type="ECO:0000259" key="4">
    <source>
        <dbReference type="Pfam" id="PF03389"/>
    </source>
</evidence>
<organism evidence="5 6">
    <name type="scientific">Caballeronia telluris</name>
    <dbReference type="NCBI Taxonomy" id="326475"/>
    <lineage>
        <taxon>Bacteria</taxon>
        <taxon>Pseudomonadati</taxon>
        <taxon>Pseudomonadota</taxon>
        <taxon>Betaproteobacteria</taxon>
        <taxon>Burkholderiales</taxon>
        <taxon>Burkholderiaceae</taxon>
        <taxon>Caballeronia</taxon>
    </lineage>
</organism>
<comment type="caution">
    <text evidence="5">The sequence shown here is derived from an EMBL/GenBank/DDBJ whole genome shotgun (WGS) entry which is preliminary data.</text>
</comment>
<dbReference type="Pfam" id="PF03389">
    <property type="entry name" value="MobA_MobL"/>
    <property type="match status" value="1"/>
</dbReference>
<feature type="region of interest" description="Disordered" evidence="3">
    <location>
        <begin position="117"/>
        <end position="141"/>
    </location>
</feature>
<comment type="similarity">
    <text evidence="1">Belongs to the MobA/MobL family.</text>
</comment>
<evidence type="ECO:0000313" key="5">
    <source>
        <dbReference type="EMBL" id="SAL19515.1"/>
    </source>
</evidence>
<evidence type="ECO:0000256" key="1">
    <source>
        <dbReference type="ARBA" id="ARBA00010873"/>
    </source>
</evidence>
<name>A0A158FID5_9BURK</name>
<evidence type="ECO:0000256" key="3">
    <source>
        <dbReference type="SAM" id="MobiDB-lite"/>
    </source>
</evidence>
<evidence type="ECO:0000313" key="6">
    <source>
        <dbReference type="Proteomes" id="UP000054717"/>
    </source>
</evidence>
<dbReference type="AlphaFoldDB" id="A0A158FID5"/>
<dbReference type="InterPro" id="IPR005053">
    <property type="entry name" value="MobA_MobL"/>
</dbReference>
<protein>
    <submittedName>
        <fullName evidence="5">Mobilization protein A</fullName>
    </submittedName>
</protein>
<feature type="compositionally biased region" description="Basic and acidic residues" evidence="3">
    <location>
        <begin position="170"/>
        <end position="190"/>
    </location>
</feature>
<proteinExistence type="inferred from homology"/>
<keyword evidence="2" id="KW-0184">Conjugation</keyword>
<feature type="domain" description="MobA/MobL protein" evidence="4">
    <location>
        <begin position="19"/>
        <end position="194"/>
    </location>
</feature>
<sequence length="214" mass="24671">MRDAKKYRDRKDLIAFAYGNMPPWTQDDPAVFWKASDKYERANGAAYREHEIALPSELTREQQIELAGQLTYELVGSKPFQYAVHGPHASLGDGENTHLHLMYSDRMDDSIDRSPEQTFRRYNPQHPERGGRRKDSGGKNSMQMRDELIATRKKCADLQNAALAKYGHTARVDHRTLKDQGIDREPERHLGQARVRSMSADDRKQYSAQRQQQA</sequence>
<dbReference type="Gene3D" id="3.30.930.30">
    <property type="match status" value="1"/>
</dbReference>
<dbReference type="Proteomes" id="UP000054717">
    <property type="component" value="Unassembled WGS sequence"/>
</dbReference>
<gene>
    <name evidence="5" type="primary">mobA</name>
    <name evidence="5" type="ORF">AWB66_00941</name>
</gene>
<feature type="region of interest" description="Disordered" evidence="3">
    <location>
        <begin position="167"/>
        <end position="214"/>
    </location>
</feature>
<dbReference type="STRING" id="326475.AWB66_00941"/>